<evidence type="ECO:0000313" key="3">
    <source>
        <dbReference type="EMBL" id="MDT3767375.1"/>
    </source>
</evidence>
<feature type="compositionally biased region" description="Basic and acidic residues" evidence="1">
    <location>
        <begin position="18"/>
        <end position="27"/>
    </location>
</feature>
<evidence type="ECO:0000313" key="4">
    <source>
        <dbReference type="Proteomes" id="UP001247542"/>
    </source>
</evidence>
<gene>
    <name evidence="3" type="ORF">QS713_04750</name>
</gene>
<dbReference type="InterPro" id="IPR045598">
    <property type="entry name" value="DUF6457"/>
</dbReference>
<evidence type="ECO:0000259" key="2">
    <source>
        <dbReference type="Pfam" id="PF20058"/>
    </source>
</evidence>
<proteinExistence type="predicted"/>
<dbReference type="EMBL" id="JASXSX010000001">
    <property type="protein sequence ID" value="MDT3767375.1"/>
    <property type="molecule type" value="Genomic_DNA"/>
</dbReference>
<dbReference type="RefSeq" id="WP_313272874.1">
    <property type="nucleotide sequence ID" value="NZ_JASXSX010000001.1"/>
</dbReference>
<feature type="domain" description="DUF6457" evidence="2">
    <location>
        <begin position="30"/>
        <end position="107"/>
    </location>
</feature>
<name>A0ABU3IDQ8_9ACTO</name>
<organism evidence="3 4">
    <name type="scientific">Gleimia hominis</name>
    <dbReference type="NCBI Taxonomy" id="595468"/>
    <lineage>
        <taxon>Bacteria</taxon>
        <taxon>Bacillati</taxon>
        <taxon>Actinomycetota</taxon>
        <taxon>Actinomycetes</taxon>
        <taxon>Actinomycetales</taxon>
        <taxon>Actinomycetaceae</taxon>
        <taxon>Gleimia</taxon>
    </lineage>
</organism>
<comment type="caution">
    <text evidence="3">The sequence shown here is derived from an EMBL/GenBank/DDBJ whole genome shotgun (WGS) entry which is preliminary data.</text>
</comment>
<dbReference type="Proteomes" id="UP001247542">
    <property type="component" value="Unassembled WGS sequence"/>
</dbReference>
<evidence type="ECO:0000256" key="1">
    <source>
        <dbReference type="SAM" id="MobiDB-lite"/>
    </source>
</evidence>
<feature type="region of interest" description="Disordered" evidence="1">
    <location>
        <begin position="1"/>
        <end position="28"/>
    </location>
</feature>
<protein>
    <submittedName>
        <fullName evidence="3">DUF6457 domain-containing protein</fullName>
    </submittedName>
</protein>
<dbReference type="Pfam" id="PF20058">
    <property type="entry name" value="DUF6457"/>
    <property type="match status" value="1"/>
</dbReference>
<keyword evidence="4" id="KW-1185">Reference proteome</keyword>
<reference evidence="3 4" key="1">
    <citation type="submission" date="2023-06" db="EMBL/GenBank/DDBJ databases">
        <title>Draft genome sequence of Gleimia hominis type strain CCUG 57540T.</title>
        <authorList>
            <person name="Salva-Serra F."/>
            <person name="Cardew S."/>
            <person name="Jensie Markopoulos S."/>
            <person name="Ohlen M."/>
            <person name="Inganas E."/>
            <person name="Svensson-Stadler L."/>
            <person name="Moore E.R.B."/>
        </authorList>
    </citation>
    <scope>NUCLEOTIDE SEQUENCE [LARGE SCALE GENOMIC DNA]</scope>
    <source>
        <strain evidence="3 4">CCUG 57540</strain>
    </source>
</reference>
<sequence>MTTEEHANNEHANSGHTNSEHKRKDDPAVMAQMRKWLTMASKELDLDPQIIADVEKDLLRLTGFTAHNISRPGTPLTAFLVGLATNPQSTPEAVEQIREMTLRLQTLGKEADLGEDVR</sequence>
<accession>A0ABU3IDQ8</accession>